<evidence type="ECO:0000259" key="4">
    <source>
        <dbReference type="PROSITE" id="PS50102"/>
    </source>
</evidence>
<dbReference type="Proteomes" id="UP000030746">
    <property type="component" value="Unassembled WGS sequence"/>
</dbReference>
<dbReference type="InterPro" id="IPR012677">
    <property type="entry name" value="Nucleotide-bd_a/b_plait_sf"/>
</dbReference>
<dbReference type="OrthoDB" id="431068at2759"/>
<evidence type="ECO:0000313" key="5">
    <source>
        <dbReference type="EMBL" id="ESO87821.1"/>
    </source>
</evidence>
<feature type="domain" description="RRM" evidence="4">
    <location>
        <begin position="3"/>
        <end position="79"/>
    </location>
</feature>
<name>V4A3C1_LOTGI</name>
<dbReference type="RefSeq" id="XP_009061429.1">
    <property type="nucleotide sequence ID" value="XM_009063181.1"/>
</dbReference>
<evidence type="ECO:0000256" key="2">
    <source>
        <dbReference type="ARBA" id="ARBA00022884"/>
    </source>
</evidence>
<dbReference type="GeneID" id="20252862"/>
<sequence>GPSVIVMRGLPFNASAQDVMNYFQGFPEVNPDTIQLQRNAEGKPNGDALITFSSRMEAERAILERNRRMLGSRFIELFL</sequence>
<accession>V4A3C1</accession>
<dbReference type="InterPro" id="IPR050666">
    <property type="entry name" value="ESRP"/>
</dbReference>
<dbReference type="SUPFAM" id="SSF54928">
    <property type="entry name" value="RNA-binding domain, RBD"/>
    <property type="match status" value="1"/>
</dbReference>
<reference evidence="5 6" key="1">
    <citation type="journal article" date="2013" name="Nature">
        <title>Insights into bilaterian evolution from three spiralian genomes.</title>
        <authorList>
            <person name="Simakov O."/>
            <person name="Marletaz F."/>
            <person name="Cho S.J."/>
            <person name="Edsinger-Gonzales E."/>
            <person name="Havlak P."/>
            <person name="Hellsten U."/>
            <person name="Kuo D.H."/>
            <person name="Larsson T."/>
            <person name="Lv J."/>
            <person name="Arendt D."/>
            <person name="Savage R."/>
            <person name="Osoegawa K."/>
            <person name="de Jong P."/>
            <person name="Grimwood J."/>
            <person name="Chapman J.A."/>
            <person name="Shapiro H."/>
            <person name="Aerts A."/>
            <person name="Otillar R.P."/>
            <person name="Terry A.Y."/>
            <person name="Boore J.L."/>
            <person name="Grigoriev I.V."/>
            <person name="Lindberg D.R."/>
            <person name="Seaver E.C."/>
            <person name="Weisblat D.A."/>
            <person name="Putnam N.H."/>
            <person name="Rokhsar D.S."/>
        </authorList>
    </citation>
    <scope>NUCLEOTIDE SEQUENCE [LARGE SCALE GENOMIC DNA]</scope>
</reference>
<dbReference type="EMBL" id="KB202823">
    <property type="protein sequence ID" value="ESO87821.1"/>
    <property type="molecule type" value="Genomic_DNA"/>
</dbReference>
<evidence type="ECO:0000256" key="1">
    <source>
        <dbReference type="ARBA" id="ARBA00022737"/>
    </source>
</evidence>
<feature type="non-terminal residue" evidence="5">
    <location>
        <position position="79"/>
    </location>
</feature>
<dbReference type="HOGENOM" id="CLU_188791_0_0_1"/>
<feature type="non-terminal residue" evidence="5">
    <location>
        <position position="1"/>
    </location>
</feature>
<evidence type="ECO:0000256" key="3">
    <source>
        <dbReference type="PROSITE-ProRule" id="PRU00176"/>
    </source>
</evidence>
<dbReference type="AlphaFoldDB" id="V4A3C1"/>
<protein>
    <recommendedName>
        <fullName evidence="4">RRM domain-containing protein</fullName>
    </recommendedName>
</protein>
<dbReference type="PROSITE" id="PS50102">
    <property type="entry name" value="RRM"/>
    <property type="match status" value="1"/>
</dbReference>
<dbReference type="InterPro" id="IPR035979">
    <property type="entry name" value="RBD_domain_sf"/>
</dbReference>
<dbReference type="KEGG" id="lgi:LOTGIDRAFT_89554"/>
<dbReference type="Pfam" id="PF00076">
    <property type="entry name" value="RRM_1"/>
    <property type="match status" value="1"/>
</dbReference>
<dbReference type="Gene3D" id="3.30.70.330">
    <property type="match status" value="1"/>
</dbReference>
<dbReference type="CTD" id="20252862"/>
<evidence type="ECO:0000313" key="6">
    <source>
        <dbReference type="Proteomes" id="UP000030746"/>
    </source>
</evidence>
<keyword evidence="2 3" id="KW-0694">RNA-binding</keyword>
<dbReference type="SMART" id="SM00360">
    <property type="entry name" value="RRM"/>
    <property type="match status" value="1"/>
</dbReference>
<gene>
    <name evidence="5" type="ORF">LOTGIDRAFT_89554</name>
</gene>
<dbReference type="GO" id="GO:0003723">
    <property type="term" value="F:RNA binding"/>
    <property type="evidence" value="ECO:0007669"/>
    <property type="project" value="UniProtKB-UniRule"/>
</dbReference>
<dbReference type="PANTHER" id="PTHR13976">
    <property type="entry name" value="HETEROGENEOUS NUCLEAR RIBONUCLEOPROTEIN-RELATED"/>
    <property type="match status" value="1"/>
</dbReference>
<organism evidence="5 6">
    <name type="scientific">Lottia gigantea</name>
    <name type="common">Giant owl limpet</name>
    <dbReference type="NCBI Taxonomy" id="225164"/>
    <lineage>
        <taxon>Eukaryota</taxon>
        <taxon>Metazoa</taxon>
        <taxon>Spiralia</taxon>
        <taxon>Lophotrochozoa</taxon>
        <taxon>Mollusca</taxon>
        <taxon>Gastropoda</taxon>
        <taxon>Patellogastropoda</taxon>
        <taxon>Lottioidea</taxon>
        <taxon>Lottiidae</taxon>
        <taxon>Lottia</taxon>
    </lineage>
</organism>
<dbReference type="InterPro" id="IPR000504">
    <property type="entry name" value="RRM_dom"/>
</dbReference>
<proteinExistence type="predicted"/>
<keyword evidence="1" id="KW-0677">Repeat</keyword>
<keyword evidence="6" id="KW-1185">Reference proteome</keyword>